<keyword evidence="3" id="KW-0645">Protease</keyword>
<dbReference type="FunFam" id="3.40.50.12670:FF:000002">
    <property type="entry name" value="Carboxypeptidase"/>
    <property type="match status" value="1"/>
</dbReference>
<keyword evidence="4" id="KW-0378">Hydrolase</keyword>
<keyword evidence="5" id="KW-0325">Glycoprotein</keyword>
<sequence>MGFTARKSFGPRMCIIAACMGLLAMIVVFAGVAAASSSSQSIVETLPGYPGKLPFKLETGYISVGDMEDVELFYYFIESQRDPTADPLMLWFTGGPGCSGFSALAYEIGPLTFNYTHYTGGLPSLVINKYAWTEVANIIFIDQPVEAGFSYATTLEARNSSDTKAAKDAYTFLRKWLINHPQFLGNELYIGGDSYSGIIVPLVVTHILEGLEAGLTPKIALQGYILGNPVTDDYTDQNSRIPYVHRVNLISDEYYRDAKEYCGGNYVDINENNTECVTTISTIMDCLLQINLCQILEPQCAFATPKKPEKLEWDMRVQEAEIVTHLQSNDLPPPPLKCRGYHYVFSYKWMNDKTVQDALNVRPGTVENWSRCPRSFPYYTQELSSVVSYHRNLSATGLRALVYSGDHDISRPWIGTLGWIKSLGVAVFDQWRAWYLDGQIAGYQVKFMNDHFRLTYVTVKGAGHTAPEYKPKQTLAMFDRFLARYPI</sequence>
<evidence type="ECO:0000313" key="7">
    <source>
        <dbReference type="RefSeq" id="XP_031381394.1"/>
    </source>
</evidence>
<dbReference type="InterPro" id="IPR001563">
    <property type="entry name" value="Peptidase_S10"/>
</dbReference>
<protein>
    <submittedName>
        <fullName evidence="7">Serine carboxypeptidase-like 18</fullName>
    </submittedName>
</protein>
<dbReference type="InterPro" id="IPR033124">
    <property type="entry name" value="Ser_caboxypep_his_AS"/>
</dbReference>
<dbReference type="OrthoDB" id="443318at2759"/>
<keyword evidence="6" id="KW-1185">Reference proteome</keyword>
<keyword evidence="2" id="KW-0121">Carboxypeptidase</keyword>
<dbReference type="PANTHER" id="PTHR11802:SF347">
    <property type="entry name" value="SERINE CARBOXYPEPTIDASE-LIKE 18"/>
    <property type="match status" value="1"/>
</dbReference>
<reference evidence="7" key="2">
    <citation type="submission" date="2025-08" db="UniProtKB">
        <authorList>
            <consortium name="RefSeq"/>
        </authorList>
    </citation>
    <scope>IDENTIFICATION</scope>
    <source>
        <tissue evidence="7">Leaf</tissue>
    </source>
</reference>
<reference evidence="6" key="1">
    <citation type="journal article" date="2020" name="Plant Biotechnol. J.">
        <title>The pomegranate (Punica granatum L.) draft genome dissects genetic divergence between soft- and hard-seeded cultivars.</title>
        <authorList>
            <person name="Luo X."/>
            <person name="Li H."/>
            <person name="Wu Z."/>
            <person name="Yao W."/>
            <person name="Zhao P."/>
            <person name="Cao D."/>
            <person name="Yu H."/>
            <person name="Li K."/>
            <person name="Poudel K."/>
            <person name="Zhao D."/>
            <person name="Zhang F."/>
            <person name="Xia X."/>
            <person name="Chen L."/>
            <person name="Wang Q."/>
            <person name="Jing D."/>
            <person name="Cao S."/>
        </authorList>
    </citation>
    <scope>NUCLEOTIDE SEQUENCE [LARGE SCALE GENOMIC DNA]</scope>
    <source>
        <strain evidence="6">cv. Tunisia</strain>
    </source>
</reference>
<dbReference type="GeneID" id="116196027"/>
<dbReference type="PRINTS" id="PR00724">
    <property type="entry name" value="CRBOXYPTASEC"/>
</dbReference>
<dbReference type="GO" id="GO:0006508">
    <property type="term" value="P:proteolysis"/>
    <property type="evidence" value="ECO:0007669"/>
    <property type="project" value="UniProtKB-KW"/>
</dbReference>
<dbReference type="Gene3D" id="3.40.50.1820">
    <property type="entry name" value="alpha/beta hydrolase"/>
    <property type="match status" value="1"/>
</dbReference>
<dbReference type="Proteomes" id="UP000515151">
    <property type="component" value="Chromosome 2"/>
</dbReference>
<dbReference type="AlphaFoldDB" id="A0A6P8CG29"/>
<dbReference type="Gene3D" id="3.40.50.12670">
    <property type="match status" value="1"/>
</dbReference>
<evidence type="ECO:0000313" key="6">
    <source>
        <dbReference type="Proteomes" id="UP000515151"/>
    </source>
</evidence>
<dbReference type="SUPFAM" id="SSF53474">
    <property type="entry name" value="alpha/beta-Hydrolases"/>
    <property type="match status" value="1"/>
</dbReference>
<dbReference type="PANTHER" id="PTHR11802">
    <property type="entry name" value="SERINE PROTEASE FAMILY S10 SERINE CARBOXYPEPTIDASE"/>
    <property type="match status" value="1"/>
</dbReference>
<evidence type="ECO:0000256" key="5">
    <source>
        <dbReference type="ARBA" id="ARBA00023180"/>
    </source>
</evidence>
<dbReference type="GO" id="GO:0016747">
    <property type="term" value="F:acyltransferase activity, transferring groups other than amino-acyl groups"/>
    <property type="evidence" value="ECO:0007669"/>
    <property type="project" value="TreeGrafter"/>
</dbReference>
<name>A0A6P8CG29_PUNGR</name>
<dbReference type="GO" id="GO:0004185">
    <property type="term" value="F:serine-type carboxypeptidase activity"/>
    <property type="evidence" value="ECO:0007669"/>
    <property type="project" value="InterPro"/>
</dbReference>
<proteinExistence type="inferred from homology"/>
<evidence type="ECO:0000256" key="2">
    <source>
        <dbReference type="ARBA" id="ARBA00022645"/>
    </source>
</evidence>
<comment type="similarity">
    <text evidence="1">Belongs to the peptidase S10 family.</text>
</comment>
<organism evidence="6 7">
    <name type="scientific">Punica granatum</name>
    <name type="common">Pomegranate</name>
    <dbReference type="NCBI Taxonomy" id="22663"/>
    <lineage>
        <taxon>Eukaryota</taxon>
        <taxon>Viridiplantae</taxon>
        <taxon>Streptophyta</taxon>
        <taxon>Embryophyta</taxon>
        <taxon>Tracheophyta</taxon>
        <taxon>Spermatophyta</taxon>
        <taxon>Magnoliopsida</taxon>
        <taxon>eudicotyledons</taxon>
        <taxon>Gunneridae</taxon>
        <taxon>Pentapetalae</taxon>
        <taxon>rosids</taxon>
        <taxon>malvids</taxon>
        <taxon>Myrtales</taxon>
        <taxon>Lythraceae</taxon>
        <taxon>Punica</taxon>
    </lineage>
</organism>
<evidence type="ECO:0000256" key="1">
    <source>
        <dbReference type="ARBA" id="ARBA00009431"/>
    </source>
</evidence>
<dbReference type="Pfam" id="PF00450">
    <property type="entry name" value="Peptidase_S10"/>
    <property type="match status" value="1"/>
</dbReference>
<dbReference type="FunFam" id="3.40.50.1820:FF:000072">
    <property type="entry name" value="Serine carboxypeptidase-like 19"/>
    <property type="match status" value="1"/>
</dbReference>
<dbReference type="PROSITE" id="PS00560">
    <property type="entry name" value="CARBOXYPEPT_SER_HIS"/>
    <property type="match status" value="1"/>
</dbReference>
<accession>A0A6P8CG29</accession>
<dbReference type="InterPro" id="IPR029058">
    <property type="entry name" value="AB_hydrolase_fold"/>
</dbReference>
<dbReference type="RefSeq" id="XP_031381394.1">
    <property type="nucleotide sequence ID" value="XM_031525534.1"/>
</dbReference>
<dbReference type="GO" id="GO:0019748">
    <property type="term" value="P:secondary metabolic process"/>
    <property type="evidence" value="ECO:0007669"/>
    <property type="project" value="TreeGrafter"/>
</dbReference>
<evidence type="ECO:0000256" key="4">
    <source>
        <dbReference type="ARBA" id="ARBA00022801"/>
    </source>
</evidence>
<gene>
    <name evidence="7" type="primary">LOC116196027</name>
</gene>
<evidence type="ECO:0000256" key="3">
    <source>
        <dbReference type="ARBA" id="ARBA00022670"/>
    </source>
</evidence>